<keyword evidence="1" id="KW-1133">Transmembrane helix</keyword>
<dbReference type="AlphaFoldDB" id="A0A421DRJ7"/>
<feature type="transmembrane region" description="Helical" evidence="1">
    <location>
        <begin position="6"/>
        <end position="30"/>
    </location>
</feature>
<protein>
    <recommendedName>
        <fullName evidence="4">Cellulose biosynthesis protein BcsF</fullName>
    </recommendedName>
</protein>
<accession>A0A421DRJ7</accession>
<dbReference type="Proteomes" id="UP000285648">
    <property type="component" value="Unassembled WGS sequence"/>
</dbReference>
<organism evidence="2 3">
    <name type="scientific">Brenneria alni</name>
    <dbReference type="NCBI Taxonomy" id="71656"/>
    <lineage>
        <taxon>Bacteria</taxon>
        <taxon>Pseudomonadati</taxon>
        <taxon>Pseudomonadota</taxon>
        <taxon>Gammaproteobacteria</taxon>
        <taxon>Enterobacterales</taxon>
        <taxon>Pectobacteriaceae</taxon>
        <taxon>Brenneria</taxon>
    </lineage>
</organism>
<dbReference type="NCBIfam" id="TIGR03493">
    <property type="entry name" value="cellullose_BcsF"/>
    <property type="match status" value="1"/>
</dbReference>
<proteinExistence type="predicted"/>
<dbReference type="RefSeq" id="WP_121574126.1">
    <property type="nucleotide sequence ID" value="NZ_MJLZ01000007.1"/>
</dbReference>
<evidence type="ECO:0008006" key="4">
    <source>
        <dbReference type="Google" id="ProtNLM"/>
    </source>
</evidence>
<keyword evidence="1" id="KW-0472">Membrane</keyword>
<evidence type="ECO:0000256" key="1">
    <source>
        <dbReference type="SAM" id="Phobius"/>
    </source>
</evidence>
<gene>
    <name evidence="2" type="ORF">BIY29_05215</name>
</gene>
<keyword evidence="3" id="KW-1185">Reference proteome</keyword>
<comment type="caution">
    <text evidence="2">The sequence shown here is derived from an EMBL/GenBank/DDBJ whole genome shotgun (WGS) entry which is preliminary data.</text>
</comment>
<evidence type="ECO:0000313" key="3">
    <source>
        <dbReference type="Proteomes" id="UP000285648"/>
    </source>
</evidence>
<dbReference type="EMBL" id="MJLZ01000007">
    <property type="protein sequence ID" value="RLM26736.1"/>
    <property type="molecule type" value="Genomic_DNA"/>
</dbReference>
<sequence>MMNLSDIVQLVLLSAVVFLSLGYIGHRFILRWFQNLKYRLLSPGYLKPAGVWMRDGSSSKIKK</sequence>
<dbReference type="InterPro" id="IPR019995">
    <property type="entry name" value="Cellulose_BcsF/YhjT"/>
</dbReference>
<keyword evidence="1" id="KW-0812">Transmembrane</keyword>
<name>A0A421DRJ7_9GAMM</name>
<dbReference type="Pfam" id="PF11120">
    <property type="entry name" value="CBP_BcsF"/>
    <property type="match status" value="1"/>
</dbReference>
<dbReference type="OrthoDB" id="6469731at2"/>
<reference evidence="2 3" key="1">
    <citation type="submission" date="2016-09" db="EMBL/GenBank/DDBJ databases">
        <authorList>
            <person name="Doonan J."/>
            <person name="Pachebat J.A."/>
            <person name="Golyshin P.N."/>
            <person name="Denman S."/>
            <person name="Mcdonald J.E."/>
        </authorList>
    </citation>
    <scope>NUCLEOTIDE SEQUENCE [LARGE SCALE GENOMIC DNA]</scope>
    <source>
        <strain evidence="2 3">NCPPB 3934</strain>
    </source>
</reference>
<evidence type="ECO:0000313" key="2">
    <source>
        <dbReference type="EMBL" id="RLM26736.1"/>
    </source>
</evidence>